<reference evidence="2 3" key="1">
    <citation type="submission" date="2019-03" db="EMBL/GenBank/DDBJ databases">
        <title>Genomic Encyclopedia of Type Strains, Phase IV (KMG-IV): sequencing the most valuable type-strain genomes for metagenomic binning, comparative biology and taxonomic classification.</title>
        <authorList>
            <person name="Goeker M."/>
        </authorList>
    </citation>
    <scope>NUCLEOTIDE SEQUENCE [LARGE SCALE GENOMIC DNA]</scope>
    <source>
        <strain evidence="2 3">DSM 21100</strain>
    </source>
</reference>
<dbReference type="PANTHER" id="PTHR38479">
    <property type="entry name" value="LMO0824 PROTEIN"/>
    <property type="match status" value="1"/>
</dbReference>
<comment type="caution">
    <text evidence="2">The sequence shown here is derived from an EMBL/GenBank/DDBJ whole genome shotgun (WGS) entry which is preliminary data.</text>
</comment>
<dbReference type="Proteomes" id="UP000295807">
    <property type="component" value="Unassembled WGS sequence"/>
</dbReference>
<dbReference type="Pfam" id="PF06224">
    <property type="entry name" value="AlkZ-like"/>
    <property type="match status" value="2"/>
</dbReference>
<dbReference type="OrthoDB" id="2210247at2"/>
<name>A0A4R3KNH3_9SPHI</name>
<sequence length="432" mass="46627">MASNHRIEGQSRVLQSLARQRIAAQRIENSGCRSAAEVVGWMGAMQAQDYAMAKWAVGLRLPGSNEEQIETALDKGEIIRTHILRPTWHLVAAADIHWMLALSSPHVKAKVKSQDHALELNESLFERSNTIIRRALEGGKHLTRPELMTLLEEKGIRTGDTRSAYFMFRAELDGLVCSGPRREKQFTYALLSERVPGGRIFPREEALALLAERYFTSHGPATIQDLAWWSGLPLKDIRTALAAIQPALGSEKIGEQIYYYSLTASPDAATGTTGPDAAGTSTPDAAAGTPGSDAAAGTTGPDPAAGIPALAPNSGAAGEDRSALSTNKRPAARSRQAHLLPAFDEYLVSYQDRSPALASSLFREVFTQNGIFKPVIVLNGQVAGTWKRTLKKDSVLIELSPFGELSKTAGQAVTSAAARYGRFLGLRAEIIT</sequence>
<keyword evidence="2" id="KW-0238">DNA-binding</keyword>
<accession>A0A4R3KNH3</accession>
<dbReference type="AlphaFoldDB" id="A0A4R3KNH3"/>
<organism evidence="2 3">
    <name type="scientific">Anseongella ginsenosidimutans</name>
    <dbReference type="NCBI Taxonomy" id="496056"/>
    <lineage>
        <taxon>Bacteria</taxon>
        <taxon>Pseudomonadati</taxon>
        <taxon>Bacteroidota</taxon>
        <taxon>Sphingobacteriia</taxon>
        <taxon>Sphingobacteriales</taxon>
        <taxon>Sphingobacteriaceae</taxon>
        <taxon>Anseongella</taxon>
    </lineage>
</organism>
<dbReference type="RefSeq" id="WP_132130242.1">
    <property type="nucleotide sequence ID" value="NZ_CP042432.1"/>
</dbReference>
<dbReference type="InterPro" id="IPR009351">
    <property type="entry name" value="AlkZ-like"/>
</dbReference>
<dbReference type="GO" id="GO:0003677">
    <property type="term" value="F:DNA binding"/>
    <property type="evidence" value="ECO:0007669"/>
    <property type="project" value="UniProtKB-KW"/>
</dbReference>
<gene>
    <name evidence="2" type="ORF">EDD80_112105</name>
</gene>
<evidence type="ECO:0000313" key="2">
    <source>
        <dbReference type="EMBL" id="TCS85530.1"/>
    </source>
</evidence>
<feature type="compositionally biased region" description="Low complexity" evidence="1">
    <location>
        <begin position="269"/>
        <end position="309"/>
    </location>
</feature>
<evidence type="ECO:0000313" key="3">
    <source>
        <dbReference type="Proteomes" id="UP000295807"/>
    </source>
</evidence>
<dbReference type="PANTHER" id="PTHR38479:SF2">
    <property type="entry name" value="WINGED HELIX DNA-BINDING DOMAIN-CONTAINING PROTEIN"/>
    <property type="match status" value="1"/>
</dbReference>
<proteinExistence type="predicted"/>
<evidence type="ECO:0000256" key="1">
    <source>
        <dbReference type="SAM" id="MobiDB-lite"/>
    </source>
</evidence>
<keyword evidence="3" id="KW-1185">Reference proteome</keyword>
<dbReference type="EMBL" id="SMAD01000012">
    <property type="protein sequence ID" value="TCS85530.1"/>
    <property type="molecule type" value="Genomic_DNA"/>
</dbReference>
<feature type="region of interest" description="Disordered" evidence="1">
    <location>
        <begin position="269"/>
        <end position="333"/>
    </location>
</feature>
<protein>
    <submittedName>
        <fullName evidence="2">Winged helix DNA-binding protein</fullName>
    </submittedName>
</protein>